<evidence type="ECO:0000256" key="4">
    <source>
        <dbReference type="ARBA" id="ARBA00038441"/>
    </source>
</evidence>
<organism evidence="8 9">
    <name type="scientific">Megalurothrips usitatus</name>
    <name type="common">bean blossom thrips</name>
    <dbReference type="NCBI Taxonomy" id="439358"/>
    <lineage>
        <taxon>Eukaryota</taxon>
        <taxon>Metazoa</taxon>
        <taxon>Ecdysozoa</taxon>
        <taxon>Arthropoda</taxon>
        <taxon>Hexapoda</taxon>
        <taxon>Insecta</taxon>
        <taxon>Pterygota</taxon>
        <taxon>Neoptera</taxon>
        <taxon>Paraneoptera</taxon>
        <taxon>Thysanoptera</taxon>
        <taxon>Terebrantia</taxon>
        <taxon>Thripoidea</taxon>
        <taxon>Thripidae</taxon>
        <taxon>Megalurothrips</taxon>
    </lineage>
</organism>
<proteinExistence type="inferred from homology"/>
<dbReference type="GO" id="GO:0051764">
    <property type="term" value="P:actin crosslink formation"/>
    <property type="evidence" value="ECO:0007669"/>
    <property type="project" value="TreeGrafter"/>
</dbReference>
<reference evidence="8" key="1">
    <citation type="submission" date="2022-12" db="EMBL/GenBank/DDBJ databases">
        <title>Chromosome-level genome assembly of the bean flower thrips Megalurothrips usitatus.</title>
        <authorList>
            <person name="Ma L."/>
            <person name="Liu Q."/>
            <person name="Li H."/>
            <person name="Cai W."/>
        </authorList>
    </citation>
    <scope>NUCLEOTIDE SEQUENCE</scope>
    <source>
        <strain evidence="8">Cailab_2022a</strain>
    </source>
</reference>
<evidence type="ECO:0008006" key="10">
    <source>
        <dbReference type="Google" id="ProtNLM"/>
    </source>
</evidence>
<accession>A0AAV7XLR4</accession>
<dbReference type="CDD" id="cd21204">
    <property type="entry name" value="CH_GAS2-like"/>
    <property type="match status" value="1"/>
</dbReference>
<dbReference type="SMART" id="SM00243">
    <property type="entry name" value="GAS2"/>
    <property type="match status" value="1"/>
</dbReference>
<dbReference type="InterPro" id="IPR001715">
    <property type="entry name" value="CH_dom"/>
</dbReference>
<dbReference type="SUPFAM" id="SSF143575">
    <property type="entry name" value="GAS2 domain-like"/>
    <property type="match status" value="1"/>
</dbReference>
<dbReference type="SUPFAM" id="SSF47576">
    <property type="entry name" value="Calponin-homology domain, CH-domain"/>
    <property type="match status" value="1"/>
</dbReference>
<dbReference type="GO" id="GO:0008017">
    <property type="term" value="F:microtubule binding"/>
    <property type="evidence" value="ECO:0007669"/>
    <property type="project" value="InterPro"/>
</dbReference>
<dbReference type="InterPro" id="IPR036872">
    <property type="entry name" value="CH_dom_sf"/>
</dbReference>
<sequence length="374" mass="40004">MLDNGVVVCHLARVIQDKAKQAVESGAVKGPAPTIKGRCFETAPRRSFFSRDNMENFIQFCRQLGVHENLLFESDDLVLHAQPRHVVLCLLEVARIATRFSLEPPGLVQLEKEIADEEADGADRHSDSGLSHSSLMSWQFQTPAREKREKLRHSNSASALSVVGCFGGGLVPLRPHSSTGDRRSLGDADGGVGVVRGSSDGVPSDNTEDEWSRGSGEDPDLEVDTAAESAADGVSELDRKVQLATRAVQRHCRCASAKCDKLRVKKVGEGRYSIAGKNVFIRLLKGRHMMVRVGGGWDTLEHFLQRHDPCQVKVVSRDALLGAISSPAPGGGAGTGAGLGAGLGAAAGVDSPGGHKFLHIRAKYRSPTPDTPGR</sequence>
<gene>
    <name evidence="8" type="ORF">ONE63_008944</name>
</gene>
<dbReference type="Pfam" id="PF02187">
    <property type="entry name" value="GAS2"/>
    <property type="match status" value="1"/>
</dbReference>
<keyword evidence="3" id="KW-0206">Cytoskeleton</keyword>
<evidence type="ECO:0000256" key="3">
    <source>
        <dbReference type="ARBA" id="ARBA00023212"/>
    </source>
</evidence>
<evidence type="ECO:0000256" key="2">
    <source>
        <dbReference type="ARBA" id="ARBA00022490"/>
    </source>
</evidence>
<comment type="similarity">
    <text evidence="4">Belongs to the GAS2 family.</text>
</comment>
<feature type="region of interest" description="Disordered" evidence="5">
    <location>
        <begin position="174"/>
        <end position="221"/>
    </location>
</feature>
<dbReference type="Gene3D" id="1.10.418.10">
    <property type="entry name" value="Calponin-like domain"/>
    <property type="match status" value="1"/>
</dbReference>
<comment type="caution">
    <text evidence="8">The sequence shown here is derived from an EMBL/GenBank/DDBJ whole genome shotgun (WGS) entry which is preliminary data.</text>
</comment>
<evidence type="ECO:0000313" key="9">
    <source>
        <dbReference type="Proteomes" id="UP001075354"/>
    </source>
</evidence>
<evidence type="ECO:0000259" key="6">
    <source>
        <dbReference type="PROSITE" id="PS50021"/>
    </source>
</evidence>
<dbReference type="InterPro" id="IPR036534">
    <property type="entry name" value="GAR_dom_sf"/>
</dbReference>
<evidence type="ECO:0000256" key="1">
    <source>
        <dbReference type="ARBA" id="ARBA00004245"/>
    </source>
</evidence>
<dbReference type="GO" id="GO:0005884">
    <property type="term" value="C:actin filament"/>
    <property type="evidence" value="ECO:0007669"/>
    <property type="project" value="TreeGrafter"/>
</dbReference>
<dbReference type="PROSITE" id="PS50021">
    <property type="entry name" value="CH"/>
    <property type="match status" value="1"/>
</dbReference>
<dbReference type="InterPro" id="IPR003108">
    <property type="entry name" value="GAR_dom"/>
</dbReference>
<dbReference type="Proteomes" id="UP001075354">
    <property type="component" value="Chromosome 7"/>
</dbReference>
<dbReference type="Gene3D" id="3.30.920.20">
    <property type="entry name" value="Gas2-like domain"/>
    <property type="match status" value="1"/>
</dbReference>
<dbReference type="PANTHER" id="PTHR46756">
    <property type="entry name" value="TRANSGELIN"/>
    <property type="match status" value="1"/>
</dbReference>
<comment type="subcellular location">
    <subcellularLocation>
        <location evidence="1">Cytoplasm</location>
        <location evidence="1">Cytoskeleton</location>
    </subcellularLocation>
</comment>
<dbReference type="GO" id="GO:0051015">
    <property type="term" value="F:actin filament binding"/>
    <property type="evidence" value="ECO:0007669"/>
    <property type="project" value="TreeGrafter"/>
</dbReference>
<feature type="compositionally biased region" description="Low complexity" evidence="5">
    <location>
        <begin position="195"/>
        <end position="205"/>
    </location>
</feature>
<dbReference type="PANTHER" id="PTHR46756:SF13">
    <property type="entry name" value="GROWTH ARREST-SPECIFIC PROTEIN 2"/>
    <property type="match status" value="1"/>
</dbReference>
<protein>
    <recommendedName>
        <fullName evidence="10">Growth arrest-specific protein 2-like</fullName>
    </recommendedName>
</protein>
<keyword evidence="9" id="KW-1185">Reference proteome</keyword>
<keyword evidence="2" id="KW-0963">Cytoplasm</keyword>
<feature type="domain" description="Calponin-homology (CH)" evidence="6">
    <location>
        <begin position="1"/>
        <end position="98"/>
    </location>
</feature>
<name>A0AAV7XLR4_9NEOP</name>
<evidence type="ECO:0000259" key="7">
    <source>
        <dbReference type="PROSITE" id="PS51460"/>
    </source>
</evidence>
<dbReference type="GO" id="GO:0008093">
    <property type="term" value="F:cytoskeletal anchor activity"/>
    <property type="evidence" value="ECO:0007669"/>
    <property type="project" value="TreeGrafter"/>
</dbReference>
<dbReference type="AlphaFoldDB" id="A0AAV7XLR4"/>
<dbReference type="PROSITE" id="PS51460">
    <property type="entry name" value="GAR"/>
    <property type="match status" value="1"/>
</dbReference>
<dbReference type="EMBL" id="JAPTSV010000007">
    <property type="protein sequence ID" value="KAJ1525736.1"/>
    <property type="molecule type" value="Genomic_DNA"/>
</dbReference>
<feature type="domain" description="GAR" evidence="7">
    <location>
        <begin position="235"/>
        <end position="311"/>
    </location>
</feature>
<evidence type="ECO:0000313" key="8">
    <source>
        <dbReference type="EMBL" id="KAJ1525736.1"/>
    </source>
</evidence>
<evidence type="ECO:0000256" key="5">
    <source>
        <dbReference type="SAM" id="MobiDB-lite"/>
    </source>
</evidence>